<comment type="catalytic activity">
    <reaction evidence="8">
        <text>a 1,2-diacyl-sn-glycero-3-phosphocholine + H2O = a 1-acyl-sn-glycero-3-phosphocholine + a fatty acid + H(+)</text>
        <dbReference type="Rhea" id="RHEA:15801"/>
        <dbReference type="ChEBI" id="CHEBI:15377"/>
        <dbReference type="ChEBI" id="CHEBI:15378"/>
        <dbReference type="ChEBI" id="CHEBI:28868"/>
        <dbReference type="ChEBI" id="CHEBI:57643"/>
        <dbReference type="ChEBI" id="CHEBI:58168"/>
        <dbReference type="EC" id="3.1.1.4"/>
    </reaction>
    <physiologicalReaction direction="left-to-right" evidence="8">
        <dbReference type="Rhea" id="RHEA:15802"/>
    </physiologicalReaction>
</comment>
<protein>
    <recommendedName>
        <fullName evidence="1">phospholipase A2</fullName>
        <ecNumber evidence="1">3.1.1.4</ecNumber>
    </recommendedName>
</protein>
<evidence type="ECO:0000313" key="14">
    <source>
        <dbReference type="Proteomes" id="UP000288429"/>
    </source>
</evidence>
<evidence type="ECO:0000256" key="2">
    <source>
        <dbReference type="ARBA" id="ARBA00022723"/>
    </source>
</evidence>
<dbReference type="GO" id="GO:0016020">
    <property type="term" value="C:membrane"/>
    <property type="evidence" value="ECO:0007669"/>
    <property type="project" value="TreeGrafter"/>
</dbReference>
<dbReference type="PROSITE" id="PS50088">
    <property type="entry name" value="ANK_REPEAT"/>
    <property type="match status" value="4"/>
</dbReference>
<keyword evidence="6 10" id="KW-0442">Lipid degradation</keyword>
<dbReference type="GO" id="GO:0016042">
    <property type="term" value="P:lipid catabolic process"/>
    <property type="evidence" value="ECO:0007669"/>
    <property type="project" value="UniProtKB-UniRule"/>
</dbReference>
<dbReference type="SUPFAM" id="SSF52151">
    <property type="entry name" value="FabD/lysophospholipase-like"/>
    <property type="match status" value="1"/>
</dbReference>
<accession>A0A428S8Y9</accession>
<feature type="domain" description="PNPLA" evidence="12">
    <location>
        <begin position="692"/>
        <end position="886"/>
    </location>
</feature>
<dbReference type="CDD" id="cd07199">
    <property type="entry name" value="Pat17_PNPLA8_PNPLA9_like"/>
    <property type="match status" value="1"/>
</dbReference>
<dbReference type="InterPro" id="IPR002641">
    <property type="entry name" value="PNPLA_dom"/>
</dbReference>
<dbReference type="Gene3D" id="1.25.40.20">
    <property type="entry name" value="Ankyrin repeat-containing domain"/>
    <property type="match status" value="2"/>
</dbReference>
<dbReference type="GO" id="GO:0046486">
    <property type="term" value="P:glycerolipid metabolic process"/>
    <property type="evidence" value="ECO:0007669"/>
    <property type="project" value="UniProtKB-ARBA"/>
</dbReference>
<evidence type="ECO:0000256" key="11">
    <source>
        <dbReference type="SAM" id="MobiDB-lite"/>
    </source>
</evidence>
<evidence type="ECO:0000256" key="7">
    <source>
        <dbReference type="ARBA" id="ARBA00023098"/>
    </source>
</evidence>
<dbReference type="InterPro" id="IPR036770">
    <property type="entry name" value="Ankyrin_rpt-contain_sf"/>
</dbReference>
<dbReference type="GO" id="GO:0047499">
    <property type="term" value="F:calcium-independent phospholipase A2 activity"/>
    <property type="evidence" value="ECO:0007669"/>
    <property type="project" value="TreeGrafter"/>
</dbReference>
<dbReference type="GO" id="GO:0008270">
    <property type="term" value="F:zinc ion binding"/>
    <property type="evidence" value="ECO:0007669"/>
    <property type="project" value="UniProtKB-KW"/>
</dbReference>
<feature type="repeat" description="ANK" evidence="9">
    <location>
        <begin position="1382"/>
        <end position="1414"/>
    </location>
</feature>
<dbReference type="InterPro" id="IPR017907">
    <property type="entry name" value="Znf_RING_CS"/>
</dbReference>
<keyword evidence="9" id="KW-0040">ANK repeat</keyword>
<dbReference type="EMBL" id="NIZV01000535">
    <property type="protein sequence ID" value="RSL86299.1"/>
    <property type="molecule type" value="Genomic_DNA"/>
</dbReference>
<feature type="short sequence motif" description="GXGXXG" evidence="10">
    <location>
        <begin position="696"/>
        <end position="701"/>
    </location>
</feature>
<proteinExistence type="predicted"/>
<organism evidence="13 14">
    <name type="scientific">Fusarium ambrosium</name>
    <dbReference type="NCBI Taxonomy" id="131363"/>
    <lineage>
        <taxon>Eukaryota</taxon>
        <taxon>Fungi</taxon>
        <taxon>Dikarya</taxon>
        <taxon>Ascomycota</taxon>
        <taxon>Pezizomycotina</taxon>
        <taxon>Sordariomycetes</taxon>
        <taxon>Hypocreomycetidae</taxon>
        <taxon>Hypocreales</taxon>
        <taxon>Nectriaceae</taxon>
        <taxon>Fusarium</taxon>
        <taxon>Fusarium solani species complex</taxon>
    </lineage>
</organism>
<dbReference type="PROSITE" id="PS00518">
    <property type="entry name" value="ZF_RING_1"/>
    <property type="match status" value="1"/>
</dbReference>
<evidence type="ECO:0000256" key="3">
    <source>
        <dbReference type="ARBA" id="ARBA00022771"/>
    </source>
</evidence>
<feature type="region of interest" description="Disordered" evidence="11">
    <location>
        <begin position="1160"/>
        <end position="1190"/>
    </location>
</feature>
<keyword evidence="14" id="KW-1185">Reference proteome</keyword>
<keyword evidence="3" id="KW-0863">Zinc-finger</keyword>
<dbReference type="PROSITE" id="PS51635">
    <property type="entry name" value="PNPLA"/>
    <property type="match status" value="1"/>
</dbReference>
<feature type="active site" description="Proton acceptor" evidence="10">
    <location>
        <position position="873"/>
    </location>
</feature>
<feature type="repeat" description="ANK" evidence="9">
    <location>
        <begin position="1234"/>
        <end position="1266"/>
    </location>
</feature>
<evidence type="ECO:0000256" key="9">
    <source>
        <dbReference type="PROSITE-ProRule" id="PRU00023"/>
    </source>
</evidence>
<keyword evidence="5" id="KW-0862">Zinc</keyword>
<dbReference type="Pfam" id="PF12796">
    <property type="entry name" value="Ank_2"/>
    <property type="match status" value="2"/>
</dbReference>
<keyword evidence="4 10" id="KW-0378">Hydrolase</keyword>
<dbReference type="InterPro" id="IPR002110">
    <property type="entry name" value="Ankyrin_rpt"/>
</dbReference>
<sequence>MDPSRLCGKCEEVPGDIFCSCGDNFCHDCFYRKHLIRNPEHRRGGDSKTETFWKRVTGALSGLAGAVTTSNQFKRDEATKWFGLLQRTVGRKQINSLVETPRFRDLMDGSLHHWRNSPKIQFPSLTSFVGFTGAGKSLLIRTLMYHCDAAQDFKDLEAPVPGASSGDAALISTTGEVNMYIDPSTYGTETPMFYVDCEGLNGTEPLAAQHQSDWARVGKKHEIQAEMDRRTAVRTLYPRFLYIFSDVVCYVTKDHKGWADSAVWLLDWSQVGAQHTINQYSLPALIIVLNASTLTNEMWISEDQEVVTNAFFRAVEDEIRKNNKLRALAAKYGDTTMRQLFSRSYSSVYVHYIPFKGFQPLGTSEVIYKQTARLAARIKQDAARVLQQRADSWTRFDTRQMSLVVDFAFHHLAKGNEEPFDFGQCRRQMTIPDSTELGFAEYLRHCLDGDLEQRFQATAAGLGSAILKNALTDEGSDLVLVPSVVFNPDIRAVCKRAIIHFLDESTQCTFVDPDSGERCANTKKGHAKGHQRASGQLLKEGLFVDGEFDASRFILSIEECVLSVMKAVNPQAHSSRRKWKLLVSKHHREHIRVLRNLGGYPKPGTIQDKRKLGFFLRTGVCYGCLFGKPEYRLPCGHVICESCLRDSDQGEAHGRQTGLHMLQNCLICGDTENPGWPYKIRLRPLLSGLRVLSLDGGGVRGIVELVLLEKVESLIGLDLPIGVFFDLMVGTSSGGIISLGLGPQGRSVKDCMARFRSICNTGFDNKFLTKTWGVGWLARWVRSSIYTSSAMEEALQTAFKTKPPETVFGMENHCRNAVTTTVGKDCFLIANYNRGGTGMYMNSELSIWSAARCTSAAPMFFEPKRHDGCDCRDGGLKWNNPVQLAVNESRAIWGEKAIYDLVLSVGTGQAEDAQGRPSSKFIIPDWLSGLFTALLSTMSGEDEWARYLNSQQRVTERSSRLNIRFPGRQEPALDDFKAIGSMEQTARDYGKFYERLYKSPFNPISHAGAPAPTNTLELVAERLRASMYYFELRSVEKAEEVTIFIGSIRCRLGPSDEGYHKLLKMTAGFKVKESFYGTSELSESTPLNINVVFSHQSPEEPIRIDVSFEKPYSVTISGFPMKMKMLVKYSEENLFQVQPASLAVELDGAPLVPAADAEGVAAESDLANGPSEQSEASLNASQTAQGRDGEPATIVQATEGLEHAEQFVRAAQRGDLGEVKQHLMAGVAINCKQGGWTALGRAAREGKESVVRTLVEAGADLDIRMDVGWGVLPGDGTALNWAAAGGHLDTVQYLVSRGAAIDIDAKKPAFFGTGGTPMTMAAGQGRLGVVRFLFGAGSDSQSPEGIRGWAAFICACGEGRLDVVKYLVEDRNVAVNHQDTRDGTTAMIMAARYGEREVMEYLVSKSASLDGSDSDGNTPLHHVAKGSKDVQTDVVTAAWLRRRGADLGVKNRTGKMPLDLAQERLLKAASDSADKYRVLVDILDTEKAIPEGAEEGNPSCSIM</sequence>
<feature type="repeat" description="ANK" evidence="9">
    <location>
        <begin position="1274"/>
        <end position="1306"/>
    </location>
</feature>
<feature type="compositionally biased region" description="Polar residues" evidence="11">
    <location>
        <begin position="1170"/>
        <end position="1185"/>
    </location>
</feature>
<evidence type="ECO:0000313" key="13">
    <source>
        <dbReference type="EMBL" id="RSL86299.1"/>
    </source>
</evidence>
<evidence type="ECO:0000256" key="5">
    <source>
        <dbReference type="ARBA" id="ARBA00022833"/>
    </source>
</evidence>
<dbReference type="Gene3D" id="3.40.1090.10">
    <property type="entry name" value="Cytosolic phospholipase A2 catalytic domain"/>
    <property type="match status" value="1"/>
</dbReference>
<dbReference type="PROSITE" id="PS50297">
    <property type="entry name" value="ANK_REP_REGION"/>
    <property type="match status" value="4"/>
</dbReference>
<reference evidence="13 14" key="1">
    <citation type="submission" date="2017-06" db="EMBL/GenBank/DDBJ databases">
        <title>Cmopartive genomic analysis of Ambrosia Fusariam Clade fungi.</title>
        <authorList>
            <person name="Stajich J.E."/>
            <person name="Carrillo J."/>
            <person name="Kijimoto T."/>
            <person name="Eskalen A."/>
            <person name="O'Donnell K."/>
            <person name="Kasson M."/>
        </authorList>
    </citation>
    <scope>NUCLEOTIDE SEQUENCE [LARGE SCALE GENOMIC DNA]</scope>
    <source>
        <strain evidence="13 14">NRRL 20438</strain>
    </source>
</reference>
<name>A0A428S8Y9_9HYPO</name>
<dbReference type="GO" id="GO:0019369">
    <property type="term" value="P:arachidonate metabolic process"/>
    <property type="evidence" value="ECO:0007669"/>
    <property type="project" value="TreeGrafter"/>
</dbReference>
<dbReference type="PANTHER" id="PTHR24185:SF1">
    <property type="entry name" value="CALCIUM-INDEPENDENT PHOSPHOLIPASE A2-GAMMA"/>
    <property type="match status" value="1"/>
</dbReference>
<dbReference type="SUPFAM" id="SSF52540">
    <property type="entry name" value="P-loop containing nucleoside triphosphate hydrolases"/>
    <property type="match status" value="1"/>
</dbReference>
<evidence type="ECO:0000256" key="4">
    <source>
        <dbReference type="ARBA" id="ARBA00022801"/>
    </source>
</evidence>
<feature type="active site" description="Nucleophile" evidence="10">
    <location>
        <position position="732"/>
    </location>
</feature>
<evidence type="ECO:0000256" key="6">
    <source>
        <dbReference type="ARBA" id="ARBA00022963"/>
    </source>
</evidence>
<feature type="repeat" description="ANK" evidence="9">
    <location>
        <begin position="1313"/>
        <end position="1345"/>
    </location>
</feature>
<comment type="caution">
    <text evidence="13">The sequence shown here is derived from an EMBL/GenBank/DDBJ whole genome shotgun (WGS) entry which is preliminary data.</text>
</comment>
<dbReference type="Pfam" id="PF01734">
    <property type="entry name" value="Patatin"/>
    <property type="match status" value="1"/>
</dbReference>
<dbReference type="PANTHER" id="PTHR24185">
    <property type="entry name" value="CALCIUM-INDEPENDENT PHOSPHOLIPASE A2-GAMMA"/>
    <property type="match status" value="1"/>
</dbReference>
<evidence type="ECO:0000256" key="8">
    <source>
        <dbReference type="ARBA" id="ARBA00023422"/>
    </source>
</evidence>
<keyword evidence="2" id="KW-0479">Metal-binding</keyword>
<dbReference type="Proteomes" id="UP000288429">
    <property type="component" value="Unassembled WGS sequence"/>
</dbReference>
<dbReference type="SMART" id="SM00248">
    <property type="entry name" value="ANK"/>
    <property type="match status" value="6"/>
</dbReference>
<evidence type="ECO:0000259" key="12">
    <source>
        <dbReference type="PROSITE" id="PS51635"/>
    </source>
</evidence>
<keyword evidence="7 10" id="KW-0443">Lipid metabolism</keyword>
<dbReference type="InterPro" id="IPR016035">
    <property type="entry name" value="Acyl_Trfase/lysoPLipase"/>
</dbReference>
<gene>
    <name evidence="13" type="ORF">CDV31_016421</name>
</gene>
<evidence type="ECO:0000256" key="1">
    <source>
        <dbReference type="ARBA" id="ARBA00013278"/>
    </source>
</evidence>
<feature type="short sequence motif" description="GXSXG" evidence="10">
    <location>
        <begin position="730"/>
        <end position="734"/>
    </location>
</feature>
<dbReference type="EC" id="3.1.1.4" evidence="1"/>
<dbReference type="CDD" id="cd19757">
    <property type="entry name" value="Bbox1"/>
    <property type="match status" value="1"/>
</dbReference>
<dbReference type="SUPFAM" id="SSF48403">
    <property type="entry name" value="Ankyrin repeat"/>
    <property type="match status" value="1"/>
</dbReference>
<evidence type="ECO:0000256" key="10">
    <source>
        <dbReference type="PROSITE-ProRule" id="PRU01161"/>
    </source>
</evidence>
<feature type="short sequence motif" description="DGA/G" evidence="10">
    <location>
        <begin position="873"/>
        <end position="875"/>
    </location>
</feature>
<dbReference type="InterPro" id="IPR027417">
    <property type="entry name" value="P-loop_NTPase"/>
</dbReference>